<dbReference type="RefSeq" id="XP_007317722.1">
    <property type="nucleotide sequence ID" value="XM_007317660.1"/>
</dbReference>
<name>F8NTC8_SERL9</name>
<evidence type="ECO:0000313" key="1">
    <source>
        <dbReference type="EMBL" id="EGO25600.1"/>
    </source>
</evidence>
<gene>
    <name evidence="1" type="ORF">SERLADRAFT_437330</name>
</gene>
<proteinExistence type="predicted"/>
<organism>
    <name type="scientific">Serpula lacrymans var. lacrymans (strain S7.9)</name>
    <name type="common">Dry rot fungus</name>
    <dbReference type="NCBI Taxonomy" id="578457"/>
    <lineage>
        <taxon>Eukaryota</taxon>
        <taxon>Fungi</taxon>
        <taxon>Dikarya</taxon>
        <taxon>Basidiomycota</taxon>
        <taxon>Agaricomycotina</taxon>
        <taxon>Agaricomycetes</taxon>
        <taxon>Agaricomycetidae</taxon>
        <taxon>Boletales</taxon>
        <taxon>Coniophorineae</taxon>
        <taxon>Serpulaceae</taxon>
        <taxon>Serpula</taxon>
    </lineage>
</organism>
<dbReference type="GeneID" id="18814837"/>
<protein>
    <submittedName>
        <fullName evidence="1">Uncharacterized protein</fullName>
    </submittedName>
</protein>
<dbReference type="KEGG" id="sla:SERLADRAFT_437330"/>
<dbReference type="Proteomes" id="UP000008064">
    <property type="component" value="Unassembled WGS sequence"/>
</dbReference>
<dbReference type="HOGENOM" id="CLU_2016607_0_0_1"/>
<reference evidence="1" key="1">
    <citation type="submission" date="2011-04" db="EMBL/GenBank/DDBJ databases">
        <title>Evolution of plant cell wall degrading machinery underlies the functional diversity of forest fungi.</title>
        <authorList>
            <consortium name="US DOE Joint Genome Institute (JGI-PGF)"/>
            <person name="Eastwood D.C."/>
            <person name="Floudas D."/>
            <person name="Binder M."/>
            <person name="Majcherczyk A."/>
            <person name="Schneider P."/>
            <person name="Aerts A."/>
            <person name="Asiegbu F.O."/>
            <person name="Baker S.E."/>
            <person name="Barry K."/>
            <person name="Bendiksby M."/>
            <person name="Blumentritt M."/>
            <person name="Coutinho P.M."/>
            <person name="Cullen D."/>
            <person name="Cullen D."/>
            <person name="Gathman A."/>
            <person name="Goodell B."/>
            <person name="Henrissat B."/>
            <person name="Ihrmark K."/>
            <person name="Kauserud H."/>
            <person name="Kohler A."/>
            <person name="LaButti K."/>
            <person name="Lapidus A."/>
            <person name="Lavin J.L."/>
            <person name="Lee Y.-H."/>
            <person name="Lindquist E."/>
            <person name="Lilly W."/>
            <person name="Lucas S."/>
            <person name="Morin E."/>
            <person name="Murat C."/>
            <person name="Oguiza J.A."/>
            <person name="Park J."/>
            <person name="Pisabarro A.G."/>
            <person name="Riley R."/>
            <person name="Rosling A."/>
            <person name="Salamov A."/>
            <person name="Schmidt O."/>
            <person name="Schmutz J."/>
            <person name="Skrede I."/>
            <person name="Stenlid J."/>
            <person name="Wiebenga A."/>
            <person name="Xie X."/>
            <person name="Kues U."/>
            <person name="Hibbett D.S."/>
            <person name="Hoffmeister D."/>
            <person name="Hogberg N."/>
            <person name="Martin F."/>
            <person name="Grigoriev I.V."/>
            <person name="Watkinson S.C."/>
        </authorList>
    </citation>
    <scope>NUCLEOTIDE SEQUENCE</scope>
    <source>
        <strain evidence="1">S7.9</strain>
    </source>
</reference>
<accession>F8NTC8</accession>
<dbReference type="AlphaFoldDB" id="F8NTC8"/>
<sequence length="123" mass="14104">MSIEETLNFEFKLTVTFFESLASHESEPQRRLLDKFPASKHFRTGRPNGGKPGLHAIIDPPLFRVVRQLFVHIEASHWGVHAESIQGASLASWRREFELHQRAVEIDLPDSSRSGKIHPSYLF</sequence>
<dbReference type="EMBL" id="GL945433">
    <property type="protein sequence ID" value="EGO25600.1"/>
    <property type="molecule type" value="Genomic_DNA"/>
</dbReference>